<dbReference type="GO" id="GO:0007218">
    <property type="term" value="P:neuropeptide signaling pathway"/>
    <property type="evidence" value="ECO:0007669"/>
    <property type="project" value="TreeGrafter"/>
</dbReference>
<keyword evidence="11" id="KW-1185">Reference proteome</keyword>
<keyword evidence="4 9" id="KW-0732">Signal</keyword>
<dbReference type="OMA" id="LCQHTLV"/>
<dbReference type="GO" id="GO:0005737">
    <property type="term" value="C:cytoplasm"/>
    <property type="evidence" value="ECO:0007669"/>
    <property type="project" value="TreeGrafter"/>
</dbReference>
<evidence type="ECO:0000256" key="3">
    <source>
        <dbReference type="ARBA" id="ARBA00022525"/>
    </source>
</evidence>
<dbReference type="PROSITE" id="PS00263">
    <property type="entry name" value="NATRIURETIC_PEPTIDE"/>
    <property type="match status" value="1"/>
</dbReference>
<gene>
    <name evidence="10" type="primary">NPPA</name>
</gene>
<dbReference type="InterPro" id="IPR050787">
    <property type="entry name" value="Natriuretic_peptide"/>
</dbReference>
<dbReference type="GeneTree" id="ENSGT00940000169392"/>
<dbReference type="PANTHER" id="PTHR14066">
    <property type="entry name" value="ATRIAL NATRIURETIC FACTOR PRECURSOR"/>
    <property type="match status" value="1"/>
</dbReference>
<feature type="signal peptide" evidence="9">
    <location>
        <begin position="1"/>
        <end position="22"/>
    </location>
</feature>
<proteinExistence type="inferred from homology"/>
<dbReference type="GO" id="GO:0005179">
    <property type="term" value="F:hormone activity"/>
    <property type="evidence" value="ECO:0007669"/>
    <property type="project" value="InterPro"/>
</dbReference>
<evidence type="ECO:0008006" key="12">
    <source>
        <dbReference type="Google" id="ProtNLM"/>
    </source>
</evidence>
<evidence type="ECO:0000313" key="10">
    <source>
        <dbReference type="Ensembl" id="ENSPNAP00000020460.1"/>
    </source>
</evidence>
<dbReference type="GO" id="GO:0051427">
    <property type="term" value="F:hormone receptor binding"/>
    <property type="evidence" value="ECO:0007669"/>
    <property type="project" value="TreeGrafter"/>
</dbReference>
<organism evidence="10 11">
    <name type="scientific">Pygocentrus nattereri</name>
    <name type="common">Red-bellied piranha</name>
    <dbReference type="NCBI Taxonomy" id="42514"/>
    <lineage>
        <taxon>Eukaryota</taxon>
        <taxon>Metazoa</taxon>
        <taxon>Chordata</taxon>
        <taxon>Craniata</taxon>
        <taxon>Vertebrata</taxon>
        <taxon>Euteleostomi</taxon>
        <taxon>Actinopterygii</taxon>
        <taxon>Neopterygii</taxon>
        <taxon>Teleostei</taxon>
        <taxon>Ostariophysi</taxon>
        <taxon>Characiformes</taxon>
        <taxon>Characoidei</taxon>
        <taxon>Pygocentrus</taxon>
    </lineage>
</organism>
<evidence type="ECO:0000256" key="4">
    <source>
        <dbReference type="ARBA" id="ARBA00022729"/>
    </source>
</evidence>
<evidence type="ECO:0000256" key="2">
    <source>
        <dbReference type="ARBA" id="ARBA00009041"/>
    </source>
</evidence>
<reference evidence="10 11" key="1">
    <citation type="submission" date="2020-10" db="EMBL/GenBank/DDBJ databases">
        <title>Pygocentrus nattereri (red-bellied piranha) genome, fPygNat1, primary haplotype.</title>
        <authorList>
            <person name="Myers G."/>
            <person name="Meyer A."/>
            <person name="Karagic N."/>
            <person name="Pippel M."/>
            <person name="Winkler S."/>
            <person name="Tracey A."/>
            <person name="Wood J."/>
            <person name="Formenti G."/>
            <person name="Howe K."/>
            <person name="Fedrigo O."/>
            <person name="Jarvis E.D."/>
        </authorList>
    </citation>
    <scope>NUCLEOTIDE SEQUENCE [LARGE SCALE GENOMIC DNA]</scope>
</reference>
<comment type="similarity">
    <text evidence="2 7">Belongs to the natriuretic peptide family.</text>
</comment>
<dbReference type="GO" id="GO:0097746">
    <property type="term" value="P:blood vessel diameter maintenance"/>
    <property type="evidence" value="ECO:0007669"/>
    <property type="project" value="UniProtKB-KW"/>
</dbReference>
<comment type="subcellular location">
    <subcellularLocation>
        <location evidence="1 7">Secreted</location>
    </subcellularLocation>
</comment>
<dbReference type="InterPro" id="IPR030480">
    <property type="entry name" value="Natr_peptide_CS"/>
</dbReference>
<evidence type="ECO:0000313" key="11">
    <source>
        <dbReference type="Proteomes" id="UP001501920"/>
    </source>
</evidence>
<name>A0A3B4DAD4_PYGNA</name>
<dbReference type="AlphaFoldDB" id="A0A3B4DAD4"/>
<dbReference type="OrthoDB" id="8865096at2759"/>
<feature type="region of interest" description="Disordered" evidence="8">
    <location>
        <begin position="52"/>
        <end position="99"/>
    </location>
</feature>
<feature type="chain" id="PRO_5017325035" description="Natriuretic peptide A" evidence="9">
    <location>
        <begin position="23"/>
        <end position="135"/>
    </location>
</feature>
<dbReference type="GO" id="GO:0007168">
    <property type="term" value="P:receptor guanylyl cyclase signaling pathway"/>
    <property type="evidence" value="ECO:0007669"/>
    <property type="project" value="TreeGrafter"/>
</dbReference>
<dbReference type="RefSeq" id="XP_017561287.1">
    <property type="nucleotide sequence ID" value="XM_017705798.2"/>
</dbReference>
<dbReference type="GeneID" id="108432146"/>
<sequence length="135" mass="14607">MVKGLILAGLLVLLCHEVAVQAHVLTRHNSANSISKLKSLLQQFEEALAAEEGTEGAVDYEDRSQSQAAPGWERNREEQPPPGEEPSPEENLEAQKKNLMDLLLSTRSKGFSGCFGGRLDRIGSSSSLGCNSMRG</sequence>
<keyword evidence="5 7" id="KW-0838">Vasoactive</keyword>
<keyword evidence="6" id="KW-1015">Disulfide bond</keyword>
<protein>
    <recommendedName>
        <fullName evidence="12">Natriuretic peptide A</fullName>
    </recommendedName>
</protein>
<evidence type="ECO:0000256" key="6">
    <source>
        <dbReference type="ARBA" id="ARBA00023157"/>
    </source>
</evidence>
<dbReference type="Ensembl" id="ENSPNAT00000031059.2">
    <property type="protein sequence ID" value="ENSPNAP00000020460.1"/>
    <property type="gene ID" value="ENSPNAG00000005960.2"/>
</dbReference>
<dbReference type="SMART" id="SM00183">
    <property type="entry name" value="NAT_PEP"/>
    <property type="match status" value="1"/>
</dbReference>
<evidence type="ECO:0000256" key="8">
    <source>
        <dbReference type="SAM" id="MobiDB-lite"/>
    </source>
</evidence>
<dbReference type="Pfam" id="PF00212">
    <property type="entry name" value="ANP"/>
    <property type="match status" value="1"/>
</dbReference>
<dbReference type="GO" id="GO:0006182">
    <property type="term" value="P:cGMP biosynthetic process"/>
    <property type="evidence" value="ECO:0007669"/>
    <property type="project" value="TreeGrafter"/>
</dbReference>
<accession>A0A3B4DAD4</accession>
<evidence type="ECO:0000256" key="9">
    <source>
        <dbReference type="SAM" id="SignalP"/>
    </source>
</evidence>
<evidence type="ECO:0000256" key="5">
    <source>
        <dbReference type="ARBA" id="ARBA00022858"/>
    </source>
</evidence>
<evidence type="ECO:0000256" key="1">
    <source>
        <dbReference type="ARBA" id="ARBA00004613"/>
    </source>
</evidence>
<dbReference type="CTD" id="4878"/>
<dbReference type="STRING" id="42514.ENSPNAP00000020460"/>
<dbReference type="PANTHER" id="PTHR14066:SF10">
    <property type="entry name" value="NATRIURETIC PEPTIDES B"/>
    <property type="match status" value="1"/>
</dbReference>
<reference evidence="10" key="3">
    <citation type="submission" date="2025-09" db="UniProtKB">
        <authorList>
            <consortium name="Ensembl"/>
        </authorList>
    </citation>
    <scope>IDENTIFICATION</scope>
</reference>
<dbReference type="Proteomes" id="UP001501920">
    <property type="component" value="Chromosome 29"/>
</dbReference>
<dbReference type="GO" id="GO:0005615">
    <property type="term" value="C:extracellular space"/>
    <property type="evidence" value="ECO:0007669"/>
    <property type="project" value="TreeGrafter"/>
</dbReference>
<reference evidence="10" key="2">
    <citation type="submission" date="2025-08" db="UniProtKB">
        <authorList>
            <consortium name="Ensembl"/>
        </authorList>
    </citation>
    <scope>IDENTIFICATION</scope>
</reference>
<dbReference type="GO" id="GO:0003085">
    <property type="term" value="P:negative regulation of systemic arterial blood pressure"/>
    <property type="evidence" value="ECO:0007669"/>
    <property type="project" value="TreeGrafter"/>
</dbReference>
<dbReference type="InterPro" id="IPR000663">
    <property type="entry name" value="Natr_peptide"/>
</dbReference>
<keyword evidence="3" id="KW-0964">Secreted</keyword>
<evidence type="ECO:0000256" key="7">
    <source>
        <dbReference type="RuleBase" id="RU003686"/>
    </source>
</evidence>
<dbReference type="GO" id="GO:0019934">
    <property type="term" value="P:cGMP-mediated signaling"/>
    <property type="evidence" value="ECO:0007669"/>
    <property type="project" value="TreeGrafter"/>
</dbReference>